<dbReference type="InterPro" id="IPR029063">
    <property type="entry name" value="SAM-dependent_MTases_sf"/>
</dbReference>
<sequence>MSDTSKSTRIGDLDAYLEECFREKPAEEVENFYGSWAETYDEEVSLFNYNGPKLITEAFAKLNVPEDAEIIDIAAGTGNVGIKLKEMGYKNIDALDGTKKMLEIARKKNVYRNFYHMFLGCGNKSPIKDGTYDVAISCGGIGPGHIPYSAFHEVLAMVKQGGLICWLTVNPNEGKEEESFKNLMAELTNNGKWKAVQDPIRFEEFFKKEFALFHVMKKL</sequence>
<dbReference type="SUPFAM" id="SSF53335">
    <property type="entry name" value="S-adenosyl-L-methionine-dependent methyltransferases"/>
    <property type="match status" value="1"/>
</dbReference>
<organism evidence="2 4">
    <name type="scientific">Limulus polyphemus</name>
    <name type="common">Atlantic horseshoe crab</name>
    <dbReference type="NCBI Taxonomy" id="6850"/>
    <lineage>
        <taxon>Eukaryota</taxon>
        <taxon>Metazoa</taxon>
        <taxon>Ecdysozoa</taxon>
        <taxon>Arthropoda</taxon>
        <taxon>Chelicerata</taxon>
        <taxon>Merostomata</taxon>
        <taxon>Xiphosura</taxon>
        <taxon>Limulidae</taxon>
        <taxon>Limulus</taxon>
    </lineage>
</organism>
<dbReference type="RefSeq" id="XP_013794878.1">
    <property type="nucleotide sequence ID" value="XM_013939424.2"/>
</dbReference>
<evidence type="ECO:0000313" key="3">
    <source>
        <dbReference type="RefSeq" id="XP_013794878.1"/>
    </source>
</evidence>
<dbReference type="Proteomes" id="UP000694941">
    <property type="component" value="Unplaced"/>
</dbReference>
<dbReference type="GeneID" id="106478853"/>
<dbReference type="Gene3D" id="3.40.50.150">
    <property type="entry name" value="Vaccinia Virus protein VP39"/>
    <property type="match status" value="1"/>
</dbReference>
<protein>
    <submittedName>
        <fullName evidence="3 4">Methyltransferase-like protein 27</fullName>
    </submittedName>
</protein>
<keyword evidence="2" id="KW-1185">Reference proteome</keyword>
<feature type="domain" description="Methyltransferase" evidence="1">
    <location>
        <begin position="70"/>
        <end position="162"/>
    </location>
</feature>
<dbReference type="Pfam" id="PF13649">
    <property type="entry name" value="Methyltransf_25"/>
    <property type="match status" value="1"/>
</dbReference>
<evidence type="ECO:0000313" key="4">
    <source>
        <dbReference type="RefSeq" id="XP_013794879.1"/>
    </source>
</evidence>
<dbReference type="InterPro" id="IPR041698">
    <property type="entry name" value="Methyltransf_25"/>
</dbReference>
<name>A0ABM1C636_LIMPO</name>
<evidence type="ECO:0000313" key="2">
    <source>
        <dbReference type="Proteomes" id="UP000694941"/>
    </source>
</evidence>
<dbReference type="RefSeq" id="XP_013794879.1">
    <property type="nucleotide sequence ID" value="XM_013939425.2"/>
</dbReference>
<proteinExistence type="predicted"/>
<dbReference type="CDD" id="cd02440">
    <property type="entry name" value="AdoMet_MTases"/>
    <property type="match status" value="1"/>
</dbReference>
<evidence type="ECO:0000259" key="1">
    <source>
        <dbReference type="Pfam" id="PF13649"/>
    </source>
</evidence>
<accession>A0ABM1C636</accession>
<gene>
    <name evidence="3 4" type="primary">LOC106478853</name>
</gene>
<reference evidence="3 4" key="1">
    <citation type="submission" date="2025-05" db="UniProtKB">
        <authorList>
            <consortium name="RefSeq"/>
        </authorList>
    </citation>
    <scope>IDENTIFICATION</scope>
    <source>
        <tissue evidence="3 4">Muscle</tissue>
    </source>
</reference>